<dbReference type="Gene3D" id="3.10.129.110">
    <property type="entry name" value="Polyketide synthase dehydratase"/>
    <property type="match status" value="1"/>
</dbReference>
<name>G2X2L5_VERDV</name>
<organism evidence="7 8">
    <name type="scientific">Verticillium dahliae (strain VdLs.17 / ATCC MYA-4575 / FGSC 10137)</name>
    <name type="common">Verticillium wilt</name>
    <dbReference type="NCBI Taxonomy" id="498257"/>
    <lineage>
        <taxon>Eukaryota</taxon>
        <taxon>Fungi</taxon>
        <taxon>Dikarya</taxon>
        <taxon>Ascomycota</taxon>
        <taxon>Pezizomycotina</taxon>
        <taxon>Sordariomycetes</taxon>
        <taxon>Hypocreomycetidae</taxon>
        <taxon>Glomerellales</taxon>
        <taxon>Plectosphaerellaceae</taxon>
        <taxon>Verticillium</taxon>
    </lineage>
</organism>
<dbReference type="Pfam" id="PF00698">
    <property type="entry name" value="Acyl_transf_1"/>
    <property type="match status" value="1"/>
</dbReference>
<dbReference type="SUPFAM" id="SSF53901">
    <property type="entry name" value="Thiolase-like"/>
    <property type="match status" value="1"/>
</dbReference>
<dbReference type="InterPro" id="IPR016039">
    <property type="entry name" value="Thiolase-like"/>
</dbReference>
<dbReference type="AlphaFoldDB" id="G2X2L5"/>
<dbReference type="eggNOG" id="KOG1202">
    <property type="taxonomic scope" value="Eukaryota"/>
</dbReference>
<feature type="region of interest" description="C-terminal hotdog fold" evidence="4">
    <location>
        <begin position="508"/>
        <end position="663"/>
    </location>
</feature>
<evidence type="ECO:0000256" key="4">
    <source>
        <dbReference type="PROSITE-ProRule" id="PRU01363"/>
    </source>
</evidence>
<dbReference type="RefSeq" id="XP_009649281.1">
    <property type="nucleotide sequence ID" value="XM_009650986.1"/>
</dbReference>
<feature type="region of interest" description="N-terminal hotdog fold" evidence="4">
    <location>
        <begin position="351"/>
        <end position="493"/>
    </location>
</feature>
<dbReference type="PANTHER" id="PTHR43775">
    <property type="entry name" value="FATTY ACID SYNTHASE"/>
    <property type="match status" value="1"/>
</dbReference>
<accession>G2X2L5</accession>
<dbReference type="Gene3D" id="3.30.70.250">
    <property type="entry name" value="Malonyl-CoA ACP transacylase, ACP-binding"/>
    <property type="match status" value="1"/>
</dbReference>
<protein>
    <submittedName>
        <fullName evidence="7">Lovastatin nonaketide synthase</fullName>
    </submittedName>
</protein>
<dbReference type="InterPro" id="IPR016035">
    <property type="entry name" value="Acyl_Trfase/lysoPLipase"/>
</dbReference>
<dbReference type="PANTHER" id="PTHR43775:SF20">
    <property type="entry name" value="HYBRID PKS-NRPS SYNTHETASE APDA"/>
    <property type="match status" value="1"/>
</dbReference>
<dbReference type="InterPro" id="IPR042104">
    <property type="entry name" value="PKS_dehydratase_sf"/>
</dbReference>
<gene>
    <name evidence="7" type="ORF">VDAG_04539</name>
</gene>
<keyword evidence="3" id="KW-0808">Transferase</keyword>
<keyword evidence="2" id="KW-0597">Phosphoprotein</keyword>
<dbReference type="Pfam" id="PF02801">
    <property type="entry name" value="Ketoacyl-synt_C"/>
    <property type="match status" value="1"/>
</dbReference>
<dbReference type="STRING" id="498257.G2X2L5"/>
<proteinExistence type="predicted"/>
<dbReference type="InterPro" id="IPR049900">
    <property type="entry name" value="PKS_mFAS_DH"/>
</dbReference>
<reference evidence="7 8" key="1">
    <citation type="submission" date="2008-03" db="EMBL/GenBank/DDBJ databases">
        <title>The Genome Sequence of Verticillium dahliae VdLs.17.</title>
        <authorList>
            <consortium name="The Broad Institute Genome Sequencing Platform"/>
            <person name="Ma L.-J.J."/>
            <person name="Klosterman S.J."/>
            <person name="Subbarao K."/>
            <person name="Dobinson K."/>
            <person name="Veronese P."/>
            <person name="Kang S."/>
            <person name="Gold S.E."/>
            <person name="Young S."/>
            <person name="Jaffe D."/>
            <person name="Gnerre S."/>
            <person name="Berlin A."/>
            <person name="Heiman D."/>
            <person name="Hepburn T."/>
            <person name="Sykes S."/>
            <person name="Alvarado L."/>
            <person name="Kodira C.D."/>
            <person name="Lander E."/>
            <person name="Galagan J."/>
            <person name="Nusbaum C."/>
            <person name="Birren B."/>
        </authorList>
    </citation>
    <scope>NUCLEOTIDE SEQUENCE [LARGE SCALE GENOMIC DNA]</scope>
    <source>
        <strain evidence="8">VdLs.17 / ATCC MYA-4575 / FGSC 10137</strain>
    </source>
</reference>
<feature type="domain" description="PKS/mFAS DH" evidence="6">
    <location>
        <begin position="351"/>
        <end position="663"/>
    </location>
</feature>
<dbReference type="PROSITE" id="PS52019">
    <property type="entry name" value="PKS_MFAS_DH"/>
    <property type="match status" value="1"/>
</dbReference>
<dbReference type="Gene3D" id="3.40.47.10">
    <property type="match status" value="1"/>
</dbReference>
<evidence type="ECO:0000256" key="2">
    <source>
        <dbReference type="ARBA" id="ARBA00022553"/>
    </source>
</evidence>
<dbReference type="InterPro" id="IPR001227">
    <property type="entry name" value="Ac_transferase_dom_sf"/>
</dbReference>
<evidence type="ECO:0000313" key="7">
    <source>
        <dbReference type="EMBL" id="EGY23101.1"/>
    </source>
</evidence>
<dbReference type="SUPFAM" id="SSF52151">
    <property type="entry name" value="FabD/lysophospholipase-like"/>
    <property type="match status" value="1"/>
</dbReference>
<dbReference type="SMART" id="SM00826">
    <property type="entry name" value="PKS_DH"/>
    <property type="match status" value="1"/>
</dbReference>
<evidence type="ECO:0000256" key="3">
    <source>
        <dbReference type="ARBA" id="ARBA00022679"/>
    </source>
</evidence>
<dbReference type="InterPro" id="IPR014031">
    <property type="entry name" value="Ketoacyl_synth_C"/>
</dbReference>
<sequence length="1113" mass="120952">MQDTRFTALVLPCGHLEGCAGLAGLLRASLAVQHGVIPPNIHFDALNPAVKPFYTNLCVPTSPLAWPDTHGQPRRASVNSFGFGGTNAHTIVESYDTPTETFPSSQQTAAATLVARQEADKFGLVGPFVFLARSRTSPSQSLRQTSDHLRINPALDLDSLSSVLHSKRSALTYRIVIPATTSRQTLLDSLEEHVKLASSAQSSESFGVRALNEPGATKQPGILGIFTKQVTKVINVDWLLHGAQAAQMGRHLVQHCKTFSQSIQKCEVDLKSLPEGPTWSLIEELVAEEKVSRLSQAVISQPLCTALQIALVDLLKTVGMEFAAVVGHSSGETGAAYAAGLLSRRHAMGIAYYRGQVAHLAKGPGGKAGGMIAAALTFQDAKSLCSEARFKGRGQILFPGAGYVSIAVEASKAFVQGRPIKLVEARDMNIPKALVIGEDKGVEVVFTMRSQTLHTSVSDGSSLEAEFVACSCSYERVLDKTCDARLFIHLGPTGSEDLPANPISQTELTPLDTDRFYRAVSEIDLGYDGAFRALHSISRSWGHAKASASWSSDDIAIGCSLHPAVLDVAFQVGLGTFLSTAEKSMRSPLLPVGIRRAFINPNQNYEDEPGSTNIEIEAMMSTANAGVVEVDISLCAKKTNETQSCGIQIDGLILKAIAEPQPSEDRNLFVKTIWDVDSAYGLAVTPPTPANEAASSTVIDACERITLFYMQNLIRELSAQDLKSASWYHQELFSYIHTTLSTTREKRHAILREGWLDDDRETILKLIDEHPESVDIEMLVAVELPHGNMHYLDFDRPEAWNADVLVRHVLLMAFTLASSTTTQEMLWSEEPEVLVKGDEILVPRIVPDHVANETLNAKRRKISKLVTTERITIDSSDPSSQLPQLLTGDSLSVPERYTAVDVKFSLALQTGVENPCFLCFGRVQSSGQLADVGEVLVLSAIDSSTVVAPTESLLECCDAQAINGESLVGTASALIALQVVRRVPQHGTTLVFGATVGMAHAISAVAAGTGHSILFVAVDSVDEKNREDWIMLHPRAAARVARRLIPKDTSLVINLSKENLETIVEFLPCFASFRPMILEVFFTNLARRSLLYWAKRMTRTIHQPKKKPANYLP</sequence>
<dbReference type="OMA" id="TISEYRW"/>
<comment type="caution">
    <text evidence="4">Lacks conserved residue(s) required for the propagation of feature annotation.</text>
</comment>
<dbReference type="InterPro" id="IPR014043">
    <property type="entry name" value="Acyl_transferase_dom"/>
</dbReference>
<dbReference type="GeneID" id="20706002"/>
<dbReference type="InterPro" id="IPR050091">
    <property type="entry name" value="PKS_NRPS_Biosynth_Enz"/>
</dbReference>
<dbReference type="GO" id="GO:0006633">
    <property type="term" value="P:fatty acid biosynthetic process"/>
    <property type="evidence" value="ECO:0007669"/>
    <property type="project" value="TreeGrafter"/>
</dbReference>
<keyword evidence="1" id="KW-0596">Phosphopantetheine</keyword>
<dbReference type="KEGG" id="vda:VDAG_04539"/>
<dbReference type="Proteomes" id="UP000001611">
    <property type="component" value="Chromosome 1"/>
</dbReference>
<dbReference type="EMBL" id="DS572701">
    <property type="protein sequence ID" value="EGY23101.1"/>
    <property type="molecule type" value="Genomic_DNA"/>
</dbReference>
<evidence type="ECO:0000313" key="8">
    <source>
        <dbReference type="Proteomes" id="UP000001611"/>
    </source>
</evidence>
<dbReference type="InterPro" id="IPR020841">
    <property type="entry name" value="PKS_Beta-ketoAc_synthase_dom"/>
</dbReference>
<dbReference type="InterPro" id="IPR032821">
    <property type="entry name" value="PKS_assoc"/>
</dbReference>
<dbReference type="InterPro" id="IPR049551">
    <property type="entry name" value="PKS_DH_C"/>
</dbReference>
<dbReference type="Pfam" id="PF14765">
    <property type="entry name" value="PS-DH"/>
    <property type="match status" value="1"/>
</dbReference>
<dbReference type="InParanoid" id="G2X2L5"/>
<keyword evidence="8" id="KW-1185">Reference proteome</keyword>
<dbReference type="SMART" id="SM00827">
    <property type="entry name" value="PKS_AT"/>
    <property type="match status" value="1"/>
</dbReference>
<dbReference type="InterPro" id="IPR020807">
    <property type="entry name" value="PKS_DH"/>
</dbReference>
<feature type="domain" description="Ketosynthase family 3 (KS3)" evidence="5">
    <location>
        <begin position="1"/>
        <end position="94"/>
    </location>
</feature>
<dbReference type="Gene3D" id="3.40.366.10">
    <property type="entry name" value="Malonyl-Coenzyme A Acyl Carrier Protein, domain 2"/>
    <property type="match status" value="1"/>
</dbReference>
<evidence type="ECO:0000256" key="1">
    <source>
        <dbReference type="ARBA" id="ARBA00022450"/>
    </source>
</evidence>
<dbReference type="PROSITE" id="PS52004">
    <property type="entry name" value="KS3_2"/>
    <property type="match status" value="1"/>
</dbReference>
<dbReference type="HOGENOM" id="CLU_281462_0_0_1"/>
<evidence type="ECO:0000259" key="5">
    <source>
        <dbReference type="PROSITE" id="PS52004"/>
    </source>
</evidence>
<dbReference type="GO" id="GO:0044550">
    <property type="term" value="P:secondary metabolite biosynthetic process"/>
    <property type="evidence" value="ECO:0007669"/>
    <property type="project" value="UniProtKB-ARBA"/>
</dbReference>
<evidence type="ECO:0000259" key="6">
    <source>
        <dbReference type="PROSITE" id="PS52019"/>
    </source>
</evidence>
<dbReference type="Pfam" id="PF16197">
    <property type="entry name" value="KAsynt_C_assoc"/>
    <property type="match status" value="1"/>
</dbReference>
<dbReference type="GO" id="GO:0004312">
    <property type="term" value="F:fatty acid synthase activity"/>
    <property type="evidence" value="ECO:0007669"/>
    <property type="project" value="TreeGrafter"/>
</dbReference>